<keyword evidence="6 9" id="KW-0472">Membrane</keyword>
<feature type="transmembrane region" description="Helical" evidence="9">
    <location>
        <begin position="335"/>
        <end position="354"/>
    </location>
</feature>
<protein>
    <submittedName>
        <fullName evidence="11">MFS transporter</fullName>
    </submittedName>
</protein>
<dbReference type="SUPFAM" id="SSF103473">
    <property type="entry name" value="MFS general substrate transporter"/>
    <property type="match status" value="2"/>
</dbReference>
<evidence type="ECO:0000256" key="7">
    <source>
        <dbReference type="ARBA" id="ARBA00023251"/>
    </source>
</evidence>
<name>A0ABW1G2Q2_9ACTN</name>
<dbReference type="Proteomes" id="UP001596174">
    <property type="component" value="Unassembled WGS sequence"/>
</dbReference>
<dbReference type="InterPro" id="IPR011701">
    <property type="entry name" value="MFS"/>
</dbReference>
<accession>A0ABW1G2Q2</accession>
<evidence type="ECO:0000256" key="6">
    <source>
        <dbReference type="ARBA" id="ARBA00023136"/>
    </source>
</evidence>
<evidence type="ECO:0000256" key="8">
    <source>
        <dbReference type="SAM" id="MobiDB-lite"/>
    </source>
</evidence>
<comment type="caution">
    <text evidence="11">The sequence shown here is derived from an EMBL/GenBank/DDBJ whole genome shotgun (WGS) entry which is preliminary data.</text>
</comment>
<feature type="region of interest" description="Disordered" evidence="8">
    <location>
        <begin position="523"/>
        <end position="551"/>
    </location>
</feature>
<evidence type="ECO:0000256" key="3">
    <source>
        <dbReference type="ARBA" id="ARBA00022475"/>
    </source>
</evidence>
<dbReference type="PROSITE" id="PS50850">
    <property type="entry name" value="MFS"/>
    <property type="match status" value="1"/>
</dbReference>
<dbReference type="RefSeq" id="WP_380584458.1">
    <property type="nucleotide sequence ID" value="NZ_JBHSQJ010000072.1"/>
</dbReference>
<comment type="subcellular location">
    <subcellularLocation>
        <location evidence="1">Cell membrane</location>
        <topology evidence="1">Multi-pass membrane protein</topology>
    </subcellularLocation>
</comment>
<feature type="transmembrane region" description="Helical" evidence="9">
    <location>
        <begin position="112"/>
        <end position="128"/>
    </location>
</feature>
<evidence type="ECO:0000313" key="12">
    <source>
        <dbReference type="Proteomes" id="UP001596174"/>
    </source>
</evidence>
<dbReference type="PRINTS" id="PR01036">
    <property type="entry name" value="TCRTETB"/>
</dbReference>
<dbReference type="NCBIfam" id="TIGR00711">
    <property type="entry name" value="efflux_EmrB"/>
    <property type="match status" value="1"/>
</dbReference>
<feature type="transmembrane region" description="Helical" evidence="9">
    <location>
        <begin position="14"/>
        <end position="38"/>
    </location>
</feature>
<dbReference type="EMBL" id="JBHSQJ010000072">
    <property type="protein sequence ID" value="MFC5909029.1"/>
    <property type="molecule type" value="Genomic_DNA"/>
</dbReference>
<organism evidence="11 12">
    <name type="scientific">Streptacidiphilus monticola</name>
    <dbReference type="NCBI Taxonomy" id="2161674"/>
    <lineage>
        <taxon>Bacteria</taxon>
        <taxon>Bacillati</taxon>
        <taxon>Actinomycetota</taxon>
        <taxon>Actinomycetes</taxon>
        <taxon>Kitasatosporales</taxon>
        <taxon>Streptomycetaceae</taxon>
        <taxon>Streptacidiphilus</taxon>
    </lineage>
</organism>
<feature type="compositionally biased region" description="Gly residues" evidence="8">
    <location>
        <begin position="523"/>
        <end position="532"/>
    </location>
</feature>
<evidence type="ECO:0000256" key="5">
    <source>
        <dbReference type="ARBA" id="ARBA00022989"/>
    </source>
</evidence>
<gene>
    <name evidence="11" type="ORF">ACFP3V_17610</name>
</gene>
<dbReference type="CDD" id="cd17321">
    <property type="entry name" value="MFS_MMR_MDR_like"/>
    <property type="match status" value="1"/>
</dbReference>
<evidence type="ECO:0000256" key="9">
    <source>
        <dbReference type="SAM" id="Phobius"/>
    </source>
</evidence>
<dbReference type="Gene3D" id="1.20.1250.20">
    <property type="entry name" value="MFS general substrate transporter like domains"/>
    <property type="match status" value="1"/>
</dbReference>
<proteinExistence type="predicted"/>
<feature type="transmembrane region" description="Helical" evidence="9">
    <location>
        <begin position="140"/>
        <end position="162"/>
    </location>
</feature>
<keyword evidence="3" id="KW-1003">Cell membrane</keyword>
<feature type="transmembrane region" description="Helical" evidence="9">
    <location>
        <begin position="227"/>
        <end position="248"/>
    </location>
</feature>
<dbReference type="PANTHER" id="PTHR42718:SF49">
    <property type="entry name" value="EXPORT PROTEIN"/>
    <property type="match status" value="1"/>
</dbReference>
<keyword evidence="7" id="KW-0046">Antibiotic resistance</keyword>
<feature type="transmembrane region" description="Helical" evidence="9">
    <location>
        <begin position="269"/>
        <end position="290"/>
    </location>
</feature>
<evidence type="ECO:0000256" key="2">
    <source>
        <dbReference type="ARBA" id="ARBA00022448"/>
    </source>
</evidence>
<dbReference type="InterPro" id="IPR036259">
    <property type="entry name" value="MFS_trans_sf"/>
</dbReference>
<keyword evidence="5 9" id="KW-1133">Transmembrane helix</keyword>
<evidence type="ECO:0000259" key="10">
    <source>
        <dbReference type="PROSITE" id="PS50850"/>
    </source>
</evidence>
<dbReference type="InterPro" id="IPR004638">
    <property type="entry name" value="EmrB-like"/>
</dbReference>
<dbReference type="Gene3D" id="1.20.1720.10">
    <property type="entry name" value="Multidrug resistance protein D"/>
    <property type="match status" value="1"/>
</dbReference>
<evidence type="ECO:0000256" key="4">
    <source>
        <dbReference type="ARBA" id="ARBA00022692"/>
    </source>
</evidence>
<keyword evidence="4 9" id="KW-0812">Transmembrane</keyword>
<dbReference type="InterPro" id="IPR020846">
    <property type="entry name" value="MFS_dom"/>
</dbReference>
<feature type="transmembrane region" description="Helical" evidence="9">
    <location>
        <begin position="58"/>
        <end position="75"/>
    </location>
</feature>
<keyword evidence="2" id="KW-0813">Transport</keyword>
<evidence type="ECO:0000256" key="1">
    <source>
        <dbReference type="ARBA" id="ARBA00004651"/>
    </source>
</evidence>
<feature type="transmembrane region" description="Helical" evidence="9">
    <location>
        <begin position="82"/>
        <end position="100"/>
    </location>
</feature>
<dbReference type="PANTHER" id="PTHR42718">
    <property type="entry name" value="MAJOR FACILITATOR SUPERFAMILY MULTIDRUG TRANSPORTER MFSC"/>
    <property type="match status" value="1"/>
</dbReference>
<feature type="domain" description="Major facilitator superfamily (MFS) profile" evidence="10">
    <location>
        <begin position="16"/>
        <end position="506"/>
    </location>
</feature>
<reference evidence="12" key="1">
    <citation type="journal article" date="2019" name="Int. J. Syst. Evol. Microbiol.">
        <title>The Global Catalogue of Microorganisms (GCM) 10K type strain sequencing project: providing services to taxonomists for standard genome sequencing and annotation.</title>
        <authorList>
            <consortium name="The Broad Institute Genomics Platform"/>
            <consortium name="The Broad Institute Genome Sequencing Center for Infectious Disease"/>
            <person name="Wu L."/>
            <person name="Ma J."/>
        </authorList>
    </citation>
    <scope>NUCLEOTIDE SEQUENCE [LARGE SCALE GENOMIC DNA]</scope>
    <source>
        <strain evidence="12">JCM 4816</strain>
    </source>
</reference>
<dbReference type="Pfam" id="PF07690">
    <property type="entry name" value="MFS_1"/>
    <property type="match status" value="2"/>
</dbReference>
<feature type="transmembrane region" description="Helical" evidence="9">
    <location>
        <begin position="310"/>
        <end position="328"/>
    </location>
</feature>
<feature type="transmembrane region" description="Helical" evidence="9">
    <location>
        <begin position="201"/>
        <end position="221"/>
    </location>
</feature>
<evidence type="ECO:0000313" key="11">
    <source>
        <dbReference type="EMBL" id="MFC5909029.1"/>
    </source>
</evidence>
<keyword evidence="12" id="KW-1185">Reference proteome</keyword>
<sequence>MPATPDAPARGNRWWTLGITAIATFMLMLDLTVVNVALPDLRTALHADFNGLQWVLDAYALTLAAFLLTGGSLADRLGRKRVFMVGFALFTVASLASGAAGDILTLNLARGAQGLGAAVLFSVSPALISQEFHGRDRGTAFGVFGGVSGLAIAFGPLIGGALTTGLGWRWIFLLNVPIGVVAMVLGQLRIRESREPGAHRVDWPGLAVFSAALTLLVLGFLRGEPEGWTSPLIVSLFSGAVVLLYLFVRLERRAGAAAMLDLSLFRIRTFNGISAATFLGNAAGMSSIFIEVSYMQNVLGSSPWQAGLRFLPLTLTLFVVAAVTGSLTVRVPPRLLVGTSLTLMAAGLALVGLVDTHSTWTALLPSMIATGAGMGMFNPPRASLSIAVVEPGRAGMAAGMGETFQQVGVAVGIAAFGALFQHRVVDGFQHTAVAGQLGPQAHAAAEAVAAGAGNQVAQAAPGGIATAVADAARSAFVDGMGQVFWVCAATAAVGAVIAFLAIRRSDLHATALAGAETGAPSGAGAGVDGGVDAGADADAGDGRPSVRPAAV</sequence>
<feature type="transmembrane region" description="Helical" evidence="9">
    <location>
        <begin position="483"/>
        <end position="502"/>
    </location>
</feature>
<feature type="transmembrane region" description="Helical" evidence="9">
    <location>
        <begin position="168"/>
        <end position="189"/>
    </location>
</feature>